<dbReference type="EMBL" id="BMHV01000017">
    <property type="protein sequence ID" value="GGF68910.1"/>
    <property type="molecule type" value="Genomic_DNA"/>
</dbReference>
<organism evidence="10 11">
    <name type="scientific">Terasakiella brassicae</name>
    <dbReference type="NCBI Taxonomy" id="1634917"/>
    <lineage>
        <taxon>Bacteria</taxon>
        <taxon>Pseudomonadati</taxon>
        <taxon>Pseudomonadota</taxon>
        <taxon>Alphaproteobacteria</taxon>
        <taxon>Rhodospirillales</taxon>
        <taxon>Terasakiellaceae</taxon>
        <taxon>Terasakiella</taxon>
    </lineage>
</organism>
<name>A0A917C3H7_9PROT</name>
<evidence type="ECO:0000256" key="5">
    <source>
        <dbReference type="ARBA" id="ARBA00022777"/>
    </source>
</evidence>
<dbReference type="InterPro" id="IPR005467">
    <property type="entry name" value="His_kinase_dom"/>
</dbReference>
<dbReference type="PANTHER" id="PTHR43047">
    <property type="entry name" value="TWO-COMPONENT HISTIDINE PROTEIN KINASE"/>
    <property type="match status" value="1"/>
</dbReference>
<evidence type="ECO:0000313" key="10">
    <source>
        <dbReference type="EMBL" id="GGF68910.1"/>
    </source>
</evidence>
<dbReference type="PRINTS" id="PR00344">
    <property type="entry name" value="BCTRLSENSOR"/>
</dbReference>
<comment type="catalytic activity">
    <reaction evidence="1">
        <text>ATP + protein L-histidine = ADP + protein N-phospho-L-histidine.</text>
        <dbReference type="EC" id="2.7.13.3"/>
    </reaction>
</comment>
<dbReference type="InterPro" id="IPR011006">
    <property type="entry name" value="CheY-like_superfamily"/>
</dbReference>
<dbReference type="AlphaFoldDB" id="A0A917C3H7"/>
<dbReference type="SUPFAM" id="SSF52172">
    <property type="entry name" value="CheY-like"/>
    <property type="match status" value="1"/>
</dbReference>
<dbReference type="GO" id="GO:0000155">
    <property type="term" value="F:phosphorelay sensor kinase activity"/>
    <property type="evidence" value="ECO:0007669"/>
    <property type="project" value="InterPro"/>
</dbReference>
<dbReference type="FunFam" id="3.30.565.10:FF:000049">
    <property type="entry name" value="Two-component sensor histidine kinase"/>
    <property type="match status" value="1"/>
</dbReference>
<evidence type="ECO:0000256" key="7">
    <source>
        <dbReference type="SAM" id="Coils"/>
    </source>
</evidence>
<evidence type="ECO:0000256" key="6">
    <source>
        <dbReference type="PROSITE-ProRule" id="PRU00169"/>
    </source>
</evidence>
<dbReference type="GO" id="GO:0005886">
    <property type="term" value="C:plasma membrane"/>
    <property type="evidence" value="ECO:0007669"/>
    <property type="project" value="TreeGrafter"/>
</dbReference>
<dbReference type="SMART" id="SM00388">
    <property type="entry name" value="HisKA"/>
    <property type="match status" value="1"/>
</dbReference>
<dbReference type="InterPro" id="IPR036890">
    <property type="entry name" value="HATPase_C_sf"/>
</dbReference>
<dbReference type="PANTHER" id="PTHR43047:SF9">
    <property type="entry name" value="HISTIDINE KINASE"/>
    <property type="match status" value="1"/>
</dbReference>
<evidence type="ECO:0000259" key="9">
    <source>
        <dbReference type="PROSITE" id="PS50110"/>
    </source>
</evidence>
<feature type="domain" description="Histidine kinase" evidence="8">
    <location>
        <begin position="378"/>
        <end position="590"/>
    </location>
</feature>
<evidence type="ECO:0000256" key="3">
    <source>
        <dbReference type="ARBA" id="ARBA00022553"/>
    </source>
</evidence>
<dbReference type="SUPFAM" id="SSF55874">
    <property type="entry name" value="ATPase domain of HSP90 chaperone/DNA topoisomerase II/histidine kinase"/>
    <property type="match status" value="1"/>
</dbReference>
<dbReference type="InterPro" id="IPR001789">
    <property type="entry name" value="Sig_transdc_resp-reg_receiver"/>
</dbReference>
<dbReference type="SUPFAM" id="SSF55785">
    <property type="entry name" value="PYP-like sensor domain (PAS domain)"/>
    <property type="match status" value="2"/>
</dbReference>
<dbReference type="InterPro" id="IPR003661">
    <property type="entry name" value="HisK_dim/P_dom"/>
</dbReference>
<feature type="coiled-coil region" evidence="7">
    <location>
        <begin position="330"/>
        <end position="364"/>
    </location>
</feature>
<comment type="caution">
    <text evidence="10">The sequence shown here is derived from an EMBL/GenBank/DDBJ whole genome shotgun (WGS) entry which is preliminary data.</text>
</comment>
<reference evidence="10" key="2">
    <citation type="submission" date="2020-09" db="EMBL/GenBank/DDBJ databases">
        <authorList>
            <person name="Sun Q."/>
            <person name="Zhou Y."/>
        </authorList>
    </citation>
    <scope>NUCLEOTIDE SEQUENCE</scope>
    <source>
        <strain evidence="10">CGMCC 1.15254</strain>
    </source>
</reference>
<dbReference type="EC" id="2.7.13.3" evidence="2"/>
<dbReference type="InterPro" id="IPR003594">
    <property type="entry name" value="HATPase_dom"/>
</dbReference>
<dbReference type="SMART" id="SM00448">
    <property type="entry name" value="REC"/>
    <property type="match status" value="1"/>
</dbReference>
<dbReference type="NCBIfam" id="NF041832">
    <property type="entry name" value="near_NosP_CTERM"/>
    <property type="match status" value="1"/>
</dbReference>
<dbReference type="Pfam" id="PF12860">
    <property type="entry name" value="PAS_7"/>
    <property type="match status" value="2"/>
</dbReference>
<dbReference type="Proteomes" id="UP000632498">
    <property type="component" value="Unassembled WGS sequence"/>
</dbReference>
<dbReference type="PROSITE" id="PS50109">
    <property type="entry name" value="HIS_KIN"/>
    <property type="match status" value="1"/>
</dbReference>
<sequence length="734" mass="83213">MIDALDIPTGTADETLKLRKIISALMKQVERTLDVQGGAYSSFQTATLLDEKVRERTHQLEQALGSLEKVNLELKRTKGEAETSRIRLEEAVESVSEGFALYDKEDRLILCNNKFWDFWGNHQNDVPYGTRFEDMARKLVRQYVVPEDVESPIDWLKERLNRHRNPKESFVIQLKDGRWLKINERPTKDGGIVGVYTDITDIKAEEQIRRERELAEQNVLLQSTLDNLRQGVSVFDKDLKLVAWNQRFIELLDLPDGLVEHHMTYERYTRFNVFRGEFGPKTEDAYQERIQRARAQEPLYFEYTRPNGQVVEVQRNPMPGGGFVTTYSDITARRQAAEELREAKENLEERVRERTDELHIAKEAAEEANLSKTRFLAAASHDLLQPLNAARLFISTLLERALDDKNRPLVERADFALKGVESLLSALLEISKLDAGAVPVVIADFPLSDLFNRLQEEYGPIAAQKGIALKVIPTSVFVNSDPKLLSRVLRNFVSNAVRYTDSGRILVGAKREGENLHLCVYDSGNGIAQKDQERIFEEFRQLDRTDQTEKGAGLGLAIVKRIAQTLGHKILLKSEINNGACFSVEVPLSQNPIPSPPVVQTKIFTEHMNGLTVLIIDNENDIQYGMQSLMENWDCKVLTAGSRKETVQLLDGLGYFPDAIIADYHLDDGDTGLDLLGALKRDYRPHFPAMVLTADRTDEIRASVSSHGYALLNKPLKPAKLRAWLSHIANGNRL</sequence>
<evidence type="ECO:0000256" key="2">
    <source>
        <dbReference type="ARBA" id="ARBA00012438"/>
    </source>
</evidence>
<dbReference type="Pfam" id="PF00512">
    <property type="entry name" value="HisKA"/>
    <property type="match status" value="1"/>
</dbReference>
<gene>
    <name evidence="10" type="primary">gfdS</name>
    <name evidence="10" type="ORF">GCM10011332_23830</name>
</gene>
<proteinExistence type="predicted"/>
<dbReference type="Gene3D" id="3.30.450.20">
    <property type="entry name" value="PAS domain"/>
    <property type="match status" value="2"/>
</dbReference>
<evidence type="ECO:0000313" key="11">
    <source>
        <dbReference type="Proteomes" id="UP000632498"/>
    </source>
</evidence>
<keyword evidence="3 6" id="KW-0597">Phosphoprotein</keyword>
<dbReference type="InterPro" id="IPR004358">
    <property type="entry name" value="Sig_transdc_His_kin-like_C"/>
</dbReference>
<keyword evidence="5 10" id="KW-0418">Kinase</keyword>
<evidence type="ECO:0000256" key="1">
    <source>
        <dbReference type="ARBA" id="ARBA00000085"/>
    </source>
</evidence>
<dbReference type="SUPFAM" id="SSF47384">
    <property type="entry name" value="Homodimeric domain of signal transducing histidine kinase"/>
    <property type="match status" value="1"/>
</dbReference>
<evidence type="ECO:0000256" key="4">
    <source>
        <dbReference type="ARBA" id="ARBA00022679"/>
    </source>
</evidence>
<evidence type="ECO:0000259" key="8">
    <source>
        <dbReference type="PROSITE" id="PS50109"/>
    </source>
</evidence>
<dbReference type="Gene3D" id="1.10.287.130">
    <property type="match status" value="1"/>
</dbReference>
<keyword evidence="11" id="KW-1185">Reference proteome</keyword>
<accession>A0A917C3H7</accession>
<dbReference type="RefSeq" id="WP_188665424.1">
    <property type="nucleotide sequence ID" value="NZ_BMHV01000017.1"/>
</dbReference>
<dbReference type="Gene3D" id="3.40.50.2300">
    <property type="match status" value="1"/>
</dbReference>
<dbReference type="SMART" id="SM00387">
    <property type="entry name" value="HATPase_c"/>
    <property type="match status" value="1"/>
</dbReference>
<dbReference type="CDD" id="cd00082">
    <property type="entry name" value="HisKA"/>
    <property type="match status" value="1"/>
</dbReference>
<dbReference type="Gene3D" id="3.30.565.10">
    <property type="entry name" value="Histidine kinase-like ATPase, C-terminal domain"/>
    <property type="match status" value="1"/>
</dbReference>
<keyword evidence="7" id="KW-0175">Coiled coil</keyword>
<feature type="domain" description="Response regulatory" evidence="9">
    <location>
        <begin position="612"/>
        <end position="729"/>
    </location>
</feature>
<reference evidence="10" key="1">
    <citation type="journal article" date="2014" name="Int. J. Syst. Evol. Microbiol.">
        <title>Complete genome sequence of Corynebacterium casei LMG S-19264T (=DSM 44701T), isolated from a smear-ripened cheese.</title>
        <authorList>
            <consortium name="US DOE Joint Genome Institute (JGI-PGF)"/>
            <person name="Walter F."/>
            <person name="Albersmeier A."/>
            <person name="Kalinowski J."/>
            <person name="Ruckert C."/>
        </authorList>
    </citation>
    <scope>NUCLEOTIDE SEQUENCE</scope>
    <source>
        <strain evidence="10">CGMCC 1.15254</strain>
    </source>
</reference>
<feature type="modified residue" description="4-aspartylphosphate" evidence="6">
    <location>
        <position position="663"/>
    </location>
</feature>
<dbReference type="PROSITE" id="PS50110">
    <property type="entry name" value="RESPONSE_REGULATORY"/>
    <property type="match status" value="1"/>
</dbReference>
<dbReference type="InterPro" id="IPR036097">
    <property type="entry name" value="HisK_dim/P_sf"/>
</dbReference>
<dbReference type="Pfam" id="PF02518">
    <property type="entry name" value="HATPase_c"/>
    <property type="match status" value="1"/>
</dbReference>
<keyword evidence="4" id="KW-0808">Transferase</keyword>
<protein>
    <recommendedName>
        <fullName evidence="2">histidine kinase</fullName>
        <ecNumber evidence="2">2.7.13.3</ecNumber>
    </recommendedName>
</protein>
<dbReference type="Pfam" id="PF00072">
    <property type="entry name" value="Response_reg"/>
    <property type="match status" value="1"/>
</dbReference>
<dbReference type="GO" id="GO:0009927">
    <property type="term" value="F:histidine phosphotransfer kinase activity"/>
    <property type="evidence" value="ECO:0007669"/>
    <property type="project" value="TreeGrafter"/>
</dbReference>
<dbReference type="InterPro" id="IPR035965">
    <property type="entry name" value="PAS-like_dom_sf"/>
</dbReference>